<feature type="transmembrane region" description="Helical" evidence="10">
    <location>
        <begin position="135"/>
        <end position="156"/>
    </location>
</feature>
<dbReference type="InterPro" id="IPR005672">
    <property type="entry name" value="Phosphate_PstA"/>
</dbReference>
<accession>A0A146JBZ0</accession>
<keyword evidence="5 10" id="KW-1003">Cell membrane</keyword>
<organism evidence="12">
    <name type="scientific">uncultured Aquificaceae bacterium</name>
    <dbReference type="NCBI Taxonomy" id="374108"/>
    <lineage>
        <taxon>Bacteria</taxon>
        <taxon>Pseudomonadati</taxon>
        <taxon>Aquificota</taxon>
        <taxon>Aquificia</taxon>
        <taxon>Aquificales</taxon>
        <taxon>Aquificaceae</taxon>
        <taxon>environmental samples</taxon>
    </lineage>
</organism>
<keyword evidence="7 10" id="KW-0812">Transmembrane</keyword>
<feature type="transmembrane region" description="Helical" evidence="10">
    <location>
        <begin position="12"/>
        <end position="34"/>
    </location>
</feature>
<feature type="domain" description="ABC transmembrane type-1" evidence="11">
    <location>
        <begin position="68"/>
        <end position="271"/>
    </location>
</feature>
<evidence type="ECO:0000256" key="2">
    <source>
        <dbReference type="ARBA" id="ARBA00007069"/>
    </source>
</evidence>
<dbReference type="InterPro" id="IPR051408">
    <property type="entry name" value="Phosphate_transprt_permease"/>
</dbReference>
<comment type="similarity">
    <text evidence="2 10">Belongs to the binding-protein-dependent transport system permease family. CysTW subfamily.</text>
</comment>
<keyword evidence="9 10" id="KW-0472">Membrane</keyword>
<protein>
    <recommendedName>
        <fullName evidence="3 10">Phosphate transport system permease protein PstA</fullName>
    </recommendedName>
</protein>
<evidence type="ECO:0000256" key="7">
    <source>
        <dbReference type="ARBA" id="ARBA00022692"/>
    </source>
</evidence>
<name>A0A146JBZ0_9AQUI</name>
<feature type="transmembrane region" description="Helical" evidence="10">
    <location>
        <begin position="68"/>
        <end position="94"/>
    </location>
</feature>
<dbReference type="PROSITE" id="PS50928">
    <property type="entry name" value="ABC_TM1"/>
    <property type="match status" value="1"/>
</dbReference>
<keyword evidence="4" id="KW-0813">Transport</keyword>
<keyword evidence="6" id="KW-0592">Phosphate transport</keyword>
<dbReference type="InterPro" id="IPR000515">
    <property type="entry name" value="MetI-like"/>
</dbReference>
<dbReference type="SUPFAM" id="SSF161098">
    <property type="entry name" value="MetI-like"/>
    <property type="match status" value="1"/>
</dbReference>
<feature type="transmembrane region" description="Helical" evidence="10">
    <location>
        <begin position="106"/>
        <end position="129"/>
    </location>
</feature>
<evidence type="ECO:0000256" key="3">
    <source>
        <dbReference type="ARBA" id="ARBA00016864"/>
    </source>
</evidence>
<dbReference type="PANTHER" id="PTHR42922">
    <property type="entry name" value="PHOSPHATE TRANSPORT SYSTEM PERMEASE PROTEIN PSTA"/>
    <property type="match status" value="1"/>
</dbReference>
<sequence>MDKNKLKRKIENYTFLTLSFFSASFGLFFLFWILGDLLINGFKFINMDLFTKEPVPPGMEGGGLKHAFIGHIIITFIGTVIGTPIGILAGIYFAEYGRNSKFAKTLRNIVDIMVSNPSIVIGAVVYAILVKPVGHFSGFAGGVALALLMIPVIVITTDEMMKLVPRETREAAYSLGAQPWQVSFQVVLKAAIVGVLTGVILGVARISGETAALLFTSFNNSCTAFDPTKPMASLTVTVFQYAMGPYDEWHRQAWAASFILTFGVLIASITARYIIQRKRV</sequence>
<dbReference type="PANTHER" id="PTHR42922:SF1">
    <property type="entry name" value="PHOSPHATE TRANSPORT SYSTEM PERMEASE PROTEIN PSTA"/>
    <property type="match status" value="1"/>
</dbReference>
<keyword evidence="8 10" id="KW-1133">Transmembrane helix</keyword>
<comment type="subcellular location">
    <subcellularLocation>
        <location evidence="1 10">Cell membrane</location>
        <topology evidence="1 10">Multi-pass membrane protein</topology>
    </subcellularLocation>
</comment>
<evidence type="ECO:0000256" key="10">
    <source>
        <dbReference type="RuleBase" id="RU363043"/>
    </source>
</evidence>
<reference evidence="12" key="1">
    <citation type="journal article" date="2016" name="Microbes Environ.">
        <title>In Situ Gene Expression Responsible for Sulfide Oxidation and CO2 Fixation of an Uncultured Large Sausage-Shaped Aquificae Bacterium in a Sulfidic Hot Spring.</title>
        <authorList>
            <person name="Tamazawa S."/>
            <person name="Yamamoto K."/>
            <person name="Takasaki K."/>
            <person name="Mitani Y."/>
            <person name="Hanada S."/>
            <person name="Kamagata Y."/>
            <person name="Tamaki H."/>
        </authorList>
    </citation>
    <scope>NUCLEOTIDE SEQUENCE</scope>
</reference>
<dbReference type="NCBIfam" id="TIGR00974">
    <property type="entry name" value="3a0107s02c"/>
    <property type="match status" value="1"/>
</dbReference>
<evidence type="ECO:0000313" key="12">
    <source>
        <dbReference type="EMBL" id="BAU79831.1"/>
    </source>
</evidence>
<dbReference type="CDD" id="cd06261">
    <property type="entry name" value="TM_PBP2"/>
    <property type="match status" value="1"/>
</dbReference>
<dbReference type="AlphaFoldDB" id="A0A146JBZ0"/>
<proteinExistence type="inferred from homology"/>
<dbReference type="Gene3D" id="1.10.3720.10">
    <property type="entry name" value="MetI-like"/>
    <property type="match status" value="1"/>
</dbReference>
<evidence type="ECO:0000256" key="9">
    <source>
        <dbReference type="ARBA" id="ARBA00023136"/>
    </source>
</evidence>
<evidence type="ECO:0000256" key="6">
    <source>
        <dbReference type="ARBA" id="ARBA00022592"/>
    </source>
</evidence>
<dbReference type="InterPro" id="IPR035906">
    <property type="entry name" value="MetI-like_sf"/>
</dbReference>
<evidence type="ECO:0000256" key="8">
    <source>
        <dbReference type="ARBA" id="ARBA00022989"/>
    </source>
</evidence>
<evidence type="ECO:0000256" key="4">
    <source>
        <dbReference type="ARBA" id="ARBA00022448"/>
    </source>
</evidence>
<evidence type="ECO:0000256" key="5">
    <source>
        <dbReference type="ARBA" id="ARBA00022475"/>
    </source>
</evidence>
<evidence type="ECO:0000256" key="1">
    <source>
        <dbReference type="ARBA" id="ARBA00004651"/>
    </source>
</evidence>
<dbReference type="GO" id="GO:0035435">
    <property type="term" value="P:phosphate ion transmembrane transport"/>
    <property type="evidence" value="ECO:0007669"/>
    <property type="project" value="InterPro"/>
</dbReference>
<evidence type="ECO:0000259" key="11">
    <source>
        <dbReference type="PROSITE" id="PS50928"/>
    </source>
</evidence>
<feature type="transmembrane region" description="Helical" evidence="10">
    <location>
        <begin position="186"/>
        <end position="206"/>
    </location>
</feature>
<dbReference type="GO" id="GO:0005886">
    <property type="term" value="C:plasma membrane"/>
    <property type="evidence" value="ECO:0007669"/>
    <property type="project" value="UniProtKB-SubCell"/>
</dbReference>
<dbReference type="Pfam" id="PF00528">
    <property type="entry name" value="BPD_transp_1"/>
    <property type="match status" value="1"/>
</dbReference>
<dbReference type="GO" id="GO:0005315">
    <property type="term" value="F:phosphate transmembrane transporter activity"/>
    <property type="evidence" value="ECO:0007669"/>
    <property type="project" value="InterPro"/>
</dbReference>
<feature type="transmembrane region" description="Helical" evidence="10">
    <location>
        <begin position="253"/>
        <end position="275"/>
    </location>
</feature>
<dbReference type="EMBL" id="LC145174">
    <property type="protein sequence ID" value="BAU79831.1"/>
    <property type="molecule type" value="Genomic_DNA"/>
</dbReference>